<accession>A0AAD3XDN7</accession>
<dbReference type="GO" id="GO:0046872">
    <property type="term" value="F:metal ion binding"/>
    <property type="evidence" value="ECO:0007669"/>
    <property type="project" value="UniProtKB-KW"/>
</dbReference>
<dbReference type="GO" id="GO:0008171">
    <property type="term" value="F:O-methyltransferase activity"/>
    <property type="evidence" value="ECO:0007669"/>
    <property type="project" value="InterPro"/>
</dbReference>
<dbReference type="InterPro" id="IPR018247">
    <property type="entry name" value="EF_Hand_1_Ca_BS"/>
</dbReference>
<evidence type="ECO:0000256" key="4">
    <source>
        <dbReference type="ARBA" id="ARBA00022723"/>
    </source>
</evidence>
<dbReference type="PROSITE" id="PS51682">
    <property type="entry name" value="SAM_OMT_I"/>
    <property type="match status" value="1"/>
</dbReference>
<evidence type="ECO:0000256" key="3">
    <source>
        <dbReference type="ARBA" id="ARBA00022691"/>
    </source>
</evidence>
<evidence type="ECO:0008006" key="8">
    <source>
        <dbReference type="Google" id="ProtNLM"/>
    </source>
</evidence>
<evidence type="ECO:0000256" key="1">
    <source>
        <dbReference type="ARBA" id="ARBA00022603"/>
    </source>
</evidence>
<keyword evidence="2" id="KW-0808">Transferase</keyword>
<dbReference type="InterPro" id="IPR050362">
    <property type="entry name" value="Cation-dep_OMT"/>
</dbReference>
<dbReference type="CDD" id="cd02440">
    <property type="entry name" value="AdoMet_MTases"/>
    <property type="match status" value="1"/>
</dbReference>
<keyword evidence="4" id="KW-0479">Metal-binding</keyword>
<dbReference type="AlphaFoldDB" id="A0AAD3XDN7"/>
<organism evidence="6 7">
    <name type="scientific">Nepenthes gracilis</name>
    <name type="common">Slender pitcher plant</name>
    <dbReference type="NCBI Taxonomy" id="150966"/>
    <lineage>
        <taxon>Eukaryota</taxon>
        <taxon>Viridiplantae</taxon>
        <taxon>Streptophyta</taxon>
        <taxon>Embryophyta</taxon>
        <taxon>Tracheophyta</taxon>
        <taxon>Spermatophyta</taxon>
        <taxon>Magnoliopsida</taxon>
        <taxon>eudicotyledons</taxon>
        <taxon>Gunneridae</taxon>
        <taxon>Pentapetalae</taxon>
        <taxon>Caryophyllales</taxon>
        <taxon>Nepenthaceae</taxon>
        <taxon>Nepenthes</taxon>
    </lineage>
</organism>
<protein>
    <recommendedName>
        <fullName evidence="8">Caffeoyl-CoA O-methyltransferase</fullName>
    </recommendedName>
</protein>
<name>A0AAD3XDN7_NEPGR</name>
<proteinExistence type="inferred from homology"/>
<dbReference type="PANTHER" id="PTHR10509">
    <property type="entry name" value="O-METHYLTRANSFERASE-RELATED"/>
    <property type="match status" value="1"/>
</dbReference>
<dbReference type="Gene3D" id="3.40.50.150">
    <property type="entry name" value="Vaccinia Virus protein VP39"/>
    <property type="match status" value="1"/>
</dbReference>
<keyword evidence="1" id="KW-0489">Methyltransferase</keyword>
<dbReference type="PANTHER" id="PTHR10509:SF34">
    <property type="entry name" value="TAPETUM-SPECIFIC METHYLTRANSFERASE 1"/>
    <property type="match status" value="1"/>
</dbReference>
<evidence type="ECO:0000256" key="2">
    <source>
        <dbReference type="ARBA" id="ARBA00022679"/>
    </source>
</evidence>
<sequence length="235" mass="26325">MDDLPRKSILQSDALLEYILETSAYPKEHEQLKQLRESTAKNYTFKSIMNVPVDEAQFLGMLLKIMNAKKTMEVGVFTGYSLLATALALPEDGKITAIDPDGVAFEMGLPFIKKAGVDQKINFIQSDALSALQDLINNGKEEGTYDFIFIDADKDNYINYHEMVVKLVKVGGLIAYDNTLWFGSVALDDDDPMSEMIKKYRGPLLKLNNYLTDDSRIDSMILSVGDGLTLCRRLC</sequence>
<comment type="caution">
    <text evidence="6">The sequence shown here is derived from an EMBL/GenBank/DDBJ whole genome shotgun (WGS) entry which is preliminary data.</text>
</comment>
<dbReference type="GO" id="GO:0032259">
    <property type="term" value="P:methylation"/>
    <property type="evidence" value="ECO:0007669"/>
    <property type="project" value="UniProtKB-KW"/>
</dbReference>
<keyword evidence="7" id="KW-1185">Reference proteome</keyword>
<dbReference type="InterPro" id="IPR029063">
    <property type="entry name" value="SAM-dependent_MTases_sf"/>
</dbReference>
<evidence type="ECO:0000313" key="7">
    <source>
        <dbReference type="Proteomes" id="UP001279734"/>
    </source>
</evidence>
<keyword evidence="3" id="KW-0949">S-adenosyl-L-methionine</keyword>
<dbReference type="Pfam" id="PF01596">
    <property type="entry name" value="Methyltransf_3"/>
    <property type="match status" value="1"/>
</dbReference>
<dbReference type="InterPro" id="IPR002935">
    <property type="entry name" value="SAM_O-MeTrfase"/>
</dbReference>
<dbReference type="SUPFAM" id="SSF53335">
    <property type="entry name" value="S-adenosyl-L-methionine-dependent methyltransferases"/>
    <property type="match status" value="1"/>
</dbReference>
<gene>
    <name evidence="6" type="ORF">Nepgr_003339</name>
</gene>
<dbReference type="EMBL" id="BSYO01000003">
    <property type="protein sequence ID" value="GMH01500.1"/>
    <property type="molecule type" value="Genomic_DNA"/>
</dbReference>
<dbReference type="Proteomes" id="UP001279734">
    <property type="component" value="Unassembled WGS sequence"/>
</dbReference>
<dbReference type="GO" id="GO:0008757">
    <property type="term" value="F:S-adenosylmethionine-dependent methyltransferase activity"/>
    <property type="evidence" value="ECO:0007669"/>
    <property type="project" value="TreeGrafter"/>
</dbReference>
<dbReference type="PROSITE" id="PS00018">
    <property type="entry name" value="EF_HAND_1"/>
    <property type="match status" value="1"/>
</dbReference>
<evidence type="ECO:0000256" key="5">
    <source>
        <dbReference type="ARBA" id="ARBA00023453"/>
    </source>
</evidence>
<reference evidence="6" key="1">
    <citation type="submission" date="2023-05" db="EMBL/GenBank/DDBJ databases">
        <title>Nepenthes gracilis genome sequencing.</title>
        <authorList>
            <person name="Fukushima K."/>
        </authorList>
    </citation>
    <scope>NUCLEOTIDE SEQUENCE</scope>
    <source>
        <strain evidence="6">SING2019-196</strain>
    </source>
</reference>
<comment type="similarity">
    <text evidence="5">Belongs to the class I-like SAM-binding methyltransferase superfamily. Cation-dependent O-methyltransferase family.</text>
</comment>
<evidence type="ECO:0000313" key="6">
    <source>
        <dbReference type="EMBL" id="GMH01500.1"/>
    </source>
</evidence>